<keyword evidence="2" id="KW-1185">Reference proteome</keyword>
<sequence>MSHMLDKDRPAILASEQYQNVWLSSSSDLKSVEFDYDTKVLLAEEFSKGEESIPSTPEIKRAKLIRASNTFHQSGGLLSDPKPLLMGKECIMGRPRPTALKLAVSSNSKISSRTPPAVIRG</sequence>
<feature type="non-terminal residue" evidence="1">
    <location>
        <position position="121"/>
    </location>
</feature>
<evidence type="ECO:0000313" key="1">
    <source>
        <dbReference type="EMBL" id="CAH7671449.1"/>
    </source>
</evidence>
<dbReference type="Proteomes" id="UP001153365">
    <property type="component" value="Unassembled WGS sequence"/>
</dbReference>
<dbReference type="EMBL" id="CALTRL010001190">
    <property type="protein sequence ID" value="CAH7671449.1"/>
    <property type="molecule type" value="Genomic_DNA"/>
</dbReference>
<evidence type="ECO:0000313" key="2">
    <source>
        <dbReference type="Proteomes" id="UP001153365"/>
    </source>
</evidence>
<accession>A0AAV0AU16</accession>
<comment type="caution">
    <text evidence="1">The sequence shown here is derived from an EMBL/GenBank/DDBJ whole genome shotgun (WGS) entry which is preliminary data.</text>
</comment>
<protein>
    <submittedName>
        <fullName evidence="1">Uncharacterized protein</fullName>
    </submittedName>
</protein>
<dbReference type="AlphaFoldDB" id="A0AAV0AU16"/>
<organism evidence="1 2">
    <name type="scientific">Phakopsora pachyrhizi</name>
    <name type="common">Asian soybean rust disease fungus</name>
    <dbReference type="NCBI Taxonomy" id="170000"/>
    <lineage>
        <taxon>Eukaryota</taxon>
        <taxon>Fungi</taxon>
        <taxon>Dikarya</taxon>
        <taxon>Basidiomycota</taxon>
        <taxon>Pucciniomycotina</taxon>
        <taxon>Pucciniomycetes</taxon>
        <taxon>Pucciniales</taxon>
        <taxon>Phakopsoraceae</taxon>
        <taxon>Phakopsora</taxon>
    </lineage>
</organism>
<proteinExistence type="predicted"/>
<reference evidence="1" key="1">
    <citation type="submission" date="2022-06" db="EMBL/GenBank/DDBJ databases">
        <authorList>
            <consortium name="SYNGENTA / RWTH Aachen University"/>
        </authorList>
    </citation>
    <scope>NUCLEOTIDE SEQUENCE</scope>
</reference>
<name>A0AAV0AU16_PHAPC</name>
<gene>
    <name evidence="1" type="ORF">PPACK8108_LOCUS6222</name>
</gene>